<feature type="chain" id="PRO_5039402794" description="Major fimbrial subunit protein N-terminal domain-containing protein" evidence="1">
    <location>
        <begin position="19"/>
        <end position="477"/>
    </location>
</feature>
<evidence type="ECO:0008006" key="4">
    <source>
        <dbReference type="Google" id="ProtNLM"/>
    </source>
</evidence>
<sequence>MKKVFSIAAIAFTVLALAGCNKDAETPYNNPDDGVKAVTVKIKGANLTKANMTPDNSYNATANVTKLDIYFTNSNDVIQYVYSVSSTAQGDDKTAWDGLVANDGSGVRFVGLTNISRVYVVANDDAALSKGEDIASLSSKYTEVRSLLESNAILYVGADRSLDGADNEPADDVDATVVVGDAEEASQYYTAVLSIRPVISRLEIEKIGVKIAGEAPVELDGTKYTIKWEGFKPDLYGIYMSNFYQSMLPVEPSSSSFFATPAGNHLNTQGLWDTANDKVTILAENNVNNVSLYVNNESGTYGNLFDESYNHTEGNTFYYYYQDEATTCVPFNFFVPFNVEETDQDIAADNTLMPAAGQNDPHFHFVFYFKPDGDYTVTVYDETGTTPVEDENIVDQLTANLRFNTESGIYFANMTQFNTDASTKAEIKPNSIYKMSEVVINPFNVTTGTVTENAYNIIVRVTVVNYNEIPVLPSFGN</sequence>
<evidence type="ECO:0000313" key="2">
    <source>
        <dbReference type="EMBL" id="MBO8486177.1"/>
    </source>
</evidence>
<dbReference type="AlphaFoldDB" id="A0A9D9J5X7"/>
<evidence type="ECO:0000313" key="3">
    <source>
        <dbReference type="Proteomes" id="UP000823750"/>
    </source>
</evidence>
<proteinExistence type="predicted"/>
<gene>
    <name evidence="2" type="ORF">IAB78_07110</name>
</gene>
<accession>A0A9D9J5X7</accession>
<dbReference type="Proteomes" id="UP000823750">
    <property type="component" value="Unassembled WGS sequence"/>
</dbReference>
<feature type="signal peptide" evidence="1">
    <location>
        <begin position="1"/>
        <end position="18"/>
    </location>
</feature>
<name>A0A9D9J5X7_9BACT</name>
<keyword evidence="1" id="KW-0732">Signal</keyword>
<dbReference type="PROSITE" id="PS51257">
    <property type="entry name" value="PROKAR_LIPOPROTEIN"/>
    <property type="match status" value="1"/>
</dbReference>
<organism evidence="2 3">
    <name type="scientific">Candidatus Cryptobacteroides excrementavium</name>
    <dbReference type="NCBI Taxonomy" id="2840759"/>
    <lineage>
        <taxon>Bacteria</taxon>
        <taxon>Pseudomonadati</taxon>
        <taxon>Bacteroidota</taxon>
        <taxon>Bacteroidia</taxon>
        <taxon>Bacteroidales</taxon>
        <taxon>Candidatus Cryptobacteroides</taxon>
    </lineage>
</organism>
<reference evidence="2" key="2">
    <citation type="journal article" date="2021" name="PeerJ">
        <title>Extensive microbial diversity within the chicken gut microbiome revealed by metagenomics and culture.</title>
        <authorList>
            <person name="Gilroy R."/>
            <person name="Ravi A."/>
            <person name="Getino M."/>
            <person name="Pursley I."/>
            <person name="Horton D.L."/>
            <person name="Alikhan N.F."/>
            <person name="Baker D."/>
            <person name="Gharbi K."/>
            <person name="Hall N."/>
            <person name="Watson M."/>
            <person name="Adriaenssens E.M."/>
            <person name="Foster-Nyarko E."/>
            <person name="Jarju S."/>
            <person name="Secka A."/>
            <person name="Antonio M."/>
            <person name="Oren A."/>
            <person name="Chaudhuri R.R."/>
            <person name="La Ragione R."/>
            <person name="Hildebrand F."/>
            <person name="Pallen M.J."/>
        </authorList>
    </citation>
    <scope>NUCLEOTIDE SEQUENCE</scope>
    <source>
        <strain evidence="2">B2-16538</strain>
    </source>
</reference>
<protein>
    <recommendedName>
        <fullName evidence="4">Major fimbrial subunit protein N-terminal domain-containing protein</fullName>
    </recommendedName>
</protein>
<reference evidence="2" key="1">
    <citation type="submission" date="2020-10" db="EMBL/GenBank/DDBJ databases">
        <authorList>
            <person name="Gilroy R."/>
        </authorList>
    </citation>
    <scope>NUCLEOTIDE SEQUENCE</scope>
    <source>
        <strain evidence="2">B2-16538</strain>
    </source>
</reference>
<dbReference type="EMBL" id="JADILX010000104">
    <property type="protein sequence ID" value="MBO8486177.1"/>
    <property type="molecule type" value="Genomic_DNA"/>
</dbReference>
<comment type="caution">
    <text evidence="2">The sequence shown here is derived from an EMBL/GenBank/DDBJ whole genome shotgun (WGS) entry which is preliminary data.</text>
</comment>
<evidence type="ECO:0000256" key="1">
    <source>
        <dbReference type="SAM" id="SignalP"/>
    </source>
</evidence>